<proteinExistence type="inferred from homology"/>
<dbReference type="PROSITE" id="PS51013">
    <property type="entry name" value="PANNEXIN"/>
    <property type="match status" value="1"/>
</dbReference>
<protein>
    <recommendedName>
        <fullName evidence="12">Innexin</fullName>
    </recommendedName>
</protein>
<comment type="function">
    <text evidence="12">Structural component of the gap junctions.</text>
</comment>
<evidence type="ECO:0000313" key="15">
    <source>
        <dbReference type="WBParaSite" id="jg3259"/>
    </source>
</evidence>
<keyword evidence="10 12" id="KW-0472">Membrane</keyword>
<dbReference type="Proteomes" id="UP000887574">
    <property type="component" value="Unplaced"/>
</dbReference>
<dbReference type="InterPro" id="IPR038765">
    <property type="entry name" value="Papain-like_cys_pep_sf"/>
</dbReference>
<evidence type="ECO:0000256" key="12">
    <source>
        <dbReference type="RuleBase" id="RU010713"/>
    </source>
</evidence>
<evidence type="ECO:0000256" key="11">
    <source>
        <dbReference type="ARBA" id="ARBA00023303"/>
    </source>
</evidence>
<dbReference type="WBParaSite" id="jg3259">
    <property type="protein sequence ID" value="jg3259"/>
    <property type="gene ID" value="jg3259"/>
</dbReference>
<feature type="transmembrane region" description="Helical" evidence="12">
    <location>
        <begin position="485"/>
        <end position="509"/>
    </location>
</feature>
<evidence type="ECO:0000256" key="13">
    <source>
        <dbReference type="SAM" id="MobiDB-lite"/>
    </source>
</evidence>
<comment type="caution">
    <text evidence="12">Lacks conserved residue(s) required for the propagation of feature annotation.</text>
</comment>
<dbReference type="AlphaFoldDB" id="A0A915EAJ6"/>
<comment type="subcellular location">
    <subcellularLocation>
        <location evidence="1">Cell junction</location>
        <location evidence="1">Gap junction</location>
    </subcellularLocation>
    <subcellularLocation>
        <location evidence="2 12">Cell membrane</location>
        <topology evidence="2 12">Multi-pass membrane protein</topology>
    </subcellularLocation>
</comment>
<name>A0A915EAJ6_9BILA</name>
<accession>A0A915EAJ6</accession>
<evidence type="ECO:0000256" key="2">
    <source>
        <dbReference type="ARBA" id="ARBA00004651"/>
    </source>
</evidence>
<keyword evidence="8 12" id="KW-1133">Transmembrane helix</keyword>
<sequence>MGTLPSPKGKHEFRTANFRKKQANAEGYWWTSLLEDTFKGKRTYWRCNFFQTGWDGTSNTKCGGKGLTSDDKFELTLAHNHYGDENRVDAKRFQGIIQKRALSSKELPRRIIGASNIRNIRHEKKLEPANPKNLQLLVVPKDFKMFYDEVFLKFDGWNGAKRVLIFSTNKCLDLLVAEKNIGADGTWGVVPLLFDNLWIIYAHSFEADPLDEICADKFGILMTERVMQCLQPKQWLNGDVISYYFQLLAQRMGHPIECFVPAYFTRAMEQYSENYCYIQNTYWIPFQDHIPHRLEEREKRQIGYYQWVPFVLSIAALMCHLPASVWRMLSAQSGLNVGLVLQTACQEQNIDPDVRDRTVDILARHVEDALRYQRDLIVKSKSVFLFALVNVGRLYGAYVTVIYSFVKFLHLSNSILQFYFLNKFLETADYPLFGGHVLYDLLREWRDSGRFPRVTLCDFEIRVLGNIHRHTVQCVLVINMFLEKIFIFLWLWMLFLAFLSAVNLSAWLATLSVPMCRQAFVEKYLDFDGVFLLKMVSIHAGNIMCTRLTEALWLYFIVWRNSSQVLTINRKDSIGSTATGRTRRRSSERKRTEEVNKEPRIQRPLTPPAKQALINIAAITDTRHYL</sequence>
<gene>
    <name evidence="12" type="primary">inx</name>
</gene>
<evidence type="ECO:0000256" key="1">
    <source>
        <dbReference type="ARBA" id="ARBA00004610"/>
    </source>
</evidence>
<dbReference type="GO" id="GO:0034220">
    <property type="term" value="P:monoatomic ion transmembrane transport"/>
    <property type="evidence" value="ECO:0007669"/>
    <property type="project" value="UniProtKB-KW"/>
</dbReference>
<evidence type="ECO:0000256" key="6">
    <source>
        <dbReference type="ARBA" id="ARBA00022868"/>
    </source>
</evidence>
<feature type="transmembrane region" description="Helical" evidence="12">
    <location>
        <begin position="383"/>
        <end position="406"/>
    </location>
</feature>
<evidence type="ECO:0000256" key="5">
    <source>
        <dbReference type="ARBA" id="ARBA00022692"/>
    </source>
</evidence>
<evidence type="ECO:0000313" key="14">
    <source>
        <dbReference type="Proteomes" id="UP000887574"/>
    </source>
</evidence>
<evidence type="ECO:0000256" key="7">
    <source>
        <dbReference type="ARBA" id="ARBA00022949"/>
    </source>
</evidence>
<keyword evidence="11 12" id="KW-0407">Ion channel</keyword>
<keyword evidence="4" id="KW-1003">Cell membrane</keyword>
<feature type="transmembrane region" description="Helical" evidence="12">
    <location>
        <begin position="304"/>
        <end position="323"/>
    </location>
</feature>
<dbReference type="InterPro" id="IPR000990">
    <property type="entry name" value="Innexin"/>
</dbReference>
<dbReference type="Gene3D" id="3.40.395.10">
    <property type="entry name" value="Adenoviral Proteinase, Chain A"/>
    <property type="match status" value="1"/>
</dbReference>
<evidence type="ECO:0000256" key="3">
    <source>
        <dbReference type="ARBA" id="ARBA00022448"/>
    </source>
</evidence>
<keyword evidence="9 12" id="KW-0406">Ion transport</keyword>
<feature type="region of interest" description="Disordered" evidence="13">
    <location>
        <begin position="576"/>
        <end position="602"/>
    </location>
</feature>
<evidence type="ECO:0000256" key="10">
    <source>
        <dbReference type="ARBA" id="ARBA00023136"/>
    </source>
</evidence>
<comment type="similarity">
    <text evidence="12">Belongs to the pannexin family.</text>
</comment>
<evidence type="ECO:0000256" key="4">
    <source>
        <dbReference type="ARBA" id="ARBA00022475"/>
    </source>
</evidence>
<evidence type="ECO:0000256" key="9">
    <source>
        <dbReference type="ARBA" id="ARBA00023065"/>
    </source>
</evidence>
<feature type="compositionally biased region" description="Basic and acidic residues" evidence="13">
    <location>
        <begin position="589"/>
        <end position="601"/>
    </location>
</feature>
<dbReference type="PANTHER" id="PTHR11893:SF25">
    <property type="entry name" value="INNEXIN"/>
    <property type="match status" value="1"/>
</dbReference>
<dbReference type="GO" id="GO:0005243">
    <property type="term" value="F:gap junction channel activity"/>
    <property type="evidence" value="ECO:0007669"/>
    <property type="project" value="TreeGrafter"/>
</dbReference>
<dbReference type="GO" id="GO:0005921">
    <property type="term" value="C:gap junction"/>
    <property type="evidence" value="ECO:0007669"/>
    <property type="project" value="UniProtKB-SubCell"/>
</dbReference>
<dbReference type="SUPFAM" id="SSF54001">
    <property type="entry name" value="Cysteine proteinases"/>
    <property type="match status" value="1"/>
</dbReference>
<organism evidence="14 15">
    <name type="scientific">Ditylenchus dipsaci</name>
    <dbReference type="NCBI Taxonomy" id="166011"/>
    <lineage>
        <taxon>Eukaryota</taxon>
        <taxon>Metazoa</taxon>
        <taxon>Ecdysozoa</taxon>
        <taxon>Nematoda</taxon>
        <taxon>Chromadorea</taxon>
        <taxon>Rhabditida</taxon>
        <taxon>Tylenchina</taxon>
        <taxon>Tylenchomorpha</taxon>
        <taxon>Sphaerularioidea</taxon>
        <taxon>Anguinidae</taxon>
        <taxon>Anguininae</taxon>
        <taxon>Ditylenchus</taxon>
    </lineage>
</organism>
<keyword evidence="14" id="KW-1185">Reference proteome</keyword>
<keyword evidence="5 12" id="KW-0812">Transmembrane</keyword>
<keyword evidence="6" id="KW-0303">Gap junction</keyword>
<dbReference type="PRINTS" id="PR01262">
    <property type="entry name" value="INNEXIN"/>
</dbReference>
<keyword evidence="3 12" id="KW-0813">Transport</keyword>
<evidence type="ECO:0000256" key="8">
    <source>
        <dbReference type="ARBA" id="ARBA00022989"/>
    </source>
</evidence>
<dbReference type="Pfam" id="PF00876">
    <property type="entry name" value="Innexin"/>
    <property type="match status" value="1"/>
</dbReference>
<dbReference type="GO" id="GO:0005886">
    <property type="term" value="C:plasma membrane"/>
    <property type="evidence" value="ECO:0007669"/>
    <property type="project" value="UniProtKB-SubCell"/>
</dbReference>
<keyword evidence="7" id="KW-0965">Cell junction</keyword>
<dbReference type="PANTHER" id="PTHR11893">
    <property type="entry name" value="INNEXIN"/>
    <property type="match status" value="1"/>
</dbReference>
<reference evidence="15" key="1">
    <citation type="submission" date="2022-11" db="UniProtKB">
        <authorList>
            <consortium name="WormBaseParasite"/>
        </authorList>
    </citation>
    <scope>IDENTIFICATION</scope>
</reference>